<organism evidence="9">
    <name type="scientific">Populus davidiana</name>
    <dbReference type="NCBI Taxonomy" id="266767"/>
    <lineage>
        <taxon>Eukaryota</taxon>
        <taxon>Viridiplantae</taxon>
        <taxon>Streptophyta</taxon>
        <taxon>Embryophyta</taxon>
        <taxon>Tracheophyta</taxon>
        <taxon>Spermatophyta</taxon>
        <taxon>Magnoliopsida</taxon>
        <taxon>eudicotyledons</taxon>
        <taxon>Gunneridae</taxon>
        <taxon>Pentapetalae</taxon>
        <taxon>rosids</taxon>
        <taxon>fabids</taxon>
        <taxon>Malpighiales</taxon>
        <taxon>Salicaceae</taxon>
        <taxon>Saliceae</taxon>
        <taxon>Populus</taxon>
    </lineage>
</organism>
<dbReference type="Pfam" id="PF00004">
    <property type="entry name" value="AAA"/>
    <property type="match status" value="1"/>
</dbReference>
<evidence type="ECO:0000256" key="3">
    <source>
        <dbReference type="ARBA" id="ARBA00022801"/>
    </source>
</evidence>
<feature type="compositionally biased region" description="Polar residues" evidence="6">
    <location>
        <begin position="482"/>
        <end position="496"/>
    </location>
</feature>
<keyword evidence="7" id="KW-1133">Transmembrane helix</keyword>
<dbReference type="SMART" id="SM00382">
    <property type="entry name" value="AAA"/>
    <property type="match status" value="1"/>
</dbReference>
<dbReference type="SUPFAM" id="SSF52540">
    <property type="entry name" value="P-loop containing nucleoside triphosphate hydrolases"/>
    <property type="match status" value="1"/>
</dbReference>
<dbReference type="InterPro" id="IPR003593">
    <property type="entry name" value="AAA+_ATPase"/>
</dbReference>
<reference evidence="9" key="1">
    <citation type="submission" date="2020-03" db="EMBL/GenBank/DDBJ databases">
        <authorList>
            <person name="Zhang R."/>
        </authorList>
    </citation>
    <scope>NUCLEOTIDE SEQUENCE</scope>
</reference>
<comment type="cofactor">
    <cofactor evidence="1">
        <name>Mg(2+)</name>
        <dbReference type="ChEBI" id="CHEBI:18420"/>
    </cofactor>
</comment>
<dbReference type="Gene3D" id="6.10.280.40">
    <property type="match status" value="1"/>
</dbReference>
<dbReference type="InterPro" id="IPR003959">
    <property type="entry name" value="ATPase_AAA_core"/>
</dbReference>
<evidence type="ECO:0000256" key="4">
    <source>
        <dbReference type="ARBA" id="ARBA00022842"/>
    </source>
</evidence>
<dbReference type="GO" id="GO:0016887">
    <property type="term" value="F:ATP hydrolysis activity"/>
    <property type="evidence" value="ECO:0007669"/>
    <property type="project" value="InterPro"/>
</dbReference>
<comment type="similarity">
    <text evidence="2">Belongs to the AAA ATPase family. BCS1 subfamily.</text>
</comment>
<accession>A0A6M2EJ95</accession>
<evidence type="ECO:0000313" key="9">
    <source>
        <dbReference type="EMBL" id="NUU84278.1"/>
    </source>
</evidence>
<dbReference type="InterPro" id="IPR058017">
    <property type="entry name" value="At3g28540-like_C"/>
</dbReference>
<evidence type="ECO:0000256" key="6">
    <source>
        <dbReference type="SAM" id="MobiDB-lite"/>
    </source>
</evidence>
<keyword evidence="7" id="KW-0472">Membrane</keyword>
<sequence length="496" mass="56146">MLFIMNLSSPILVFFITIIVFFVLRFLSKTSILHILAMCWRSFEDKFCVYQIFKVPQFNDLFQENQLYHKVSTYLTSLPAIEDSDSTNLFSGSKANDIILHLDKNQVIHDSFLGARVQWSNEKYCEGNNGKRTLVLKLRRKDKRTILRPYLQHILSVADQIKQKKEEIKLFMNLEKNPYENGRWTSVPFTHPATMDTMVMDGELKSKVKADLELFLKSKQYYHRLGQVWKRSYLLYGASGTGKSSFIAAMARFLSFDVYDIDMSKVSDDSDLKMLLLQTTSRSMIVIEDLDRLLTEKSKDVSLSGVLNFMDGIVSCCGEERVMVFTMNSKDQIDQSVLRPGRVDVHIQFPLCDFSAFKSLANNYLGVKEHKLFSLVEEILQGGSSLTPAEIGEIMISNRNSPSRALRLVISALQFQTSSGDGRRASKAGQGMSESRPARSSRDETGEAGGVFCQESGAHTVKELKKLYGLLRMGSRRKESVDLSSSPGKQGSHQEA</sequence>
<feature type="region of interest" description="Disordered" evidence="6">
    <location>
        <begin position="476"/>
        <end position="496"/>
    </location>
</feature>
<evidence type="ECO:0000256" key="2">
    <source>
        <dbReference type="ARBA" id="ARBA00007448"/>
    </source>
</evidence>
<keyword evidence="4" id="KW-0460">Magnesium</keyword>
<evidence type="ECO:0000256" key="5">
    <source>
        <dbReference type="ARBA" id="ARBA00049360"/>
    </source>
</evidence>
<proteinExistence type="inferred from homology"/>
<feature type="region of interest" description="Disordered" evidence="6">
    <location>
        <begin position="419"/>
        <end position="454"/>
    </location>
</feature>
<evidence type="ECO:0000256" key="7">
    <source>
        <dbReference type="SAM" id="Phobius"/>
    </source>
</evidence>
<dbReference type="InterPro" id="IPR050747">
    <property type="entry name" value="Mitochondrial_chaperone_BCS1"/>
</dbReference>
<dbReference type="Pfam" id="PF25568">
    <property type="entry name" value="AAA_lid_At3g28540"/>
    <property type="match status" value="1"/>
</dbReference>
<dbReference type="AlphaFoldDB" id="A0A6M2EJ95"/>
<dbReference type="PANTHER" id="PTHR23070">
    <property type="entry name" value="BCS1 AAA-TYPE ATPASE"/>
    <property type="match status" value="1"/>
</dbReference>
<dbReference type="GO" id="GO:0005524">
    <property type="term" value="F:ATP binding"/>
    <property type="evidence" value="ECO:0007669"/>
    <property type="project" value="InterPro"/>
</dbReference>
<dbReference type="InterPro" id="IPR025753">
    <property type="entry name" value="AAA_N_dom"/>
</dbReference>
<comment type="catalytic activity">
    <reaction evidence="5">
        <text>ATP + H2O = ADP + phosphate + H(+)</text>
        <dbReference type="Rhea" id="RHEA:13065"/>
        <dbReference type="ChEBI" id="CHEBI:15377"/>
        <dbReference type="ChEBI" id="CHEBI:15378"/>
        <dbReference type="ChEBI" id="CHEBI:30616"/>
        <dbReference type="ChEBI" id="CHEBI:43474"/>
        <dbReference type="ChEBI" id="CHEBI:456216"/>
    </reaction>
</comment>
<feature type="transmembrane region" description="Helical" evidence="7">
    <location>
        <begin position="7"/>
        <end position="27"/>
    </location>
</feature>
<dbReference type="EMBL" id="GILB01003945">
    <property type="protein sequence ID" value="NUU84278.1"/>
    <property type="molecule type" value="Transcribed_RNA"/>
</dbReference>
<name>A0A6M2EJ95_9ROSI</name>
<dbReference type="Pfam" id="PF14363">
    <property type="entry name" value="AAA_assoc"/>
    <property type="match status" value="1"/>
</dbReference>
<evidence type="ECO:0000259" key="8">
    <source>
        <dbReference type="SMART" id="SM00382"/>
    </source>
</evidence>
<keyword evidence="7" id="KW-0812">Transmembrane</keyword>
<feature type="compositionally biased region" description="Basic and acidic residues" evidence="6">
    <location>
        <begin position="436"/>
        <end position="445"/>
    </location>
</feature>
<dbReference type="GO" id="GO:0006950">
    <property type="term" value="P:response to stress"/>
    <property type="evidence" value="ECO:0007669"/>
    <property type="project" value="UniProtKB-ARBA"/>
</dbReference>
<protein>
    <recommendedName>
        <fullName evidence="8">AAA+ ATPase domain-containing protein</fullName>
    </recommendedName>
</protein>
<dbReference type="Gene3D" id="3.40.50.300">
    <property type="entry name" value="P-loop containing nucleotide triphosphate hydrolases"/>
    <property type="match status" value="1"/>
</dbReference>
<keyword evidence="3" id="KW-0378">Hydrolase</keyword>
<feature type="domain" description="AAA+ ATPase" evidence="8">
    <location>
        <begin position="229"/>
        <end position="353"/>
    </location>
</feature>
<evidence type="ECO:0000256" key="1">
    <source>
        <dbReference type="ARBA" id="ARBA00001946"/>
    </source>
</evidence>
<dbReference type="InterPro" id="IPR027417">
    <property type="entry name" value="P-loop_NTPase"/>
</dbReference>